<organism evidence="2 3">
    <name type="scientific">Gaetbulibacter jejuensis</name>
    <dbReference type="NCBI Taxonomy" id="584607"/>
    <lineage>
        <taxon>Bacteria</taxon>
        <taxon>Pseudomonadati</taxon>
        <taxon>Bacteroidota</taxon>
        <taxon>Flavobacteriia</taxon>
        <taxon>Flavobacteriales</taxon>
        <taxon>Flavobacteriaceae</taxon>
        <taxon>Gaetbulibacter</taxon>
    </lineage>
</organism>
<comment type="caution">
    <text evidence="2">The sequence shown here is derived from an EMBL/GenBank/DDBJ whole genome shotgun (WGS) entry which is preliminary data.</text>
</comment>
<reference evidence="3" key="1">
    <citation type="journal article" date="2019" name="Int. J. Syst. Evol. Microbiol.">
        <title>The Global Catalogue of Microorganisms (GCM) 10K type strain sequencing project: providing services to taxonomists for standard genome sequencing and annotation.</title>
        <authorList>
            <consortium name="The Broad Institute Genomics Platform"/>
            <consortium name="The Broad Institute Genome Sequencing Center for Infectious Disease"/>
            <person name="Wu L."/>
            <person name="Ma J."/>
        </authorList>
    </citation>
    <scope>NUCLEOTIDE SEQUENCE [LARGE SCALE GENOMIC DNA]</scope>
    <source>
        <strain evidence="3">JCM 15976</strain>
    </source>
</reference>
<evidence type="ECO:0000256" key="1">
    <source>
        <dbReference type="SAM" id="Phobius"/>
    </source>
</evidence>
<sequence>MTDLNCPNCKETVSQIEFECSNCGYPLSGTEKEKAIFIGKQITNKTKIGDAKDSQNRVQKILYIIAAFQFLNAFLVYRKLYSIEDVIFYCVLGIILIIFGYLCPKKPILFISLSLALILGYYLLLYLNDPMYLYSGILWKIVIVASLLYGLALSFDEQKLKKKYNYLKDK</sequence>
<feature type="transmembrane region" description="Helical" evidence="1">
    <location>
        <begin position="61"/>
        <end position="80"/>
    </location>
</feature>
<dbReference type="EMBL" id="BAAAGF010000001">
    <property type="protein sequence ID" value="GAA0736800.1"/>
    <property type="molecule type" value="Genomic_DNA"/>
</dbReference>
<keyword evidence="1" id="KW-0472">Membrane</keyword>
<dbReference type="RefSeq" id="WP_134198292.1">
    <property type="nucleotide sequence ID" value="NZ_BAAAGF010000001.1"/>
</dbReference>
<keyword evidence="1" id="KW-1133">Transmembrane helix</keyword>
<keyword evidence="3" id="KW-1185">Reference proteome</keyword>
<evidence type="ECO:0000313" key="2">
    <source>
        <dbReference type="EMBL" id="GAA0736800.1"/>
    </source>
</evidence>
<protein>
    <recommendedName>
        <fullName evidence="4">Zinc ribbon domain-containing protein</fullName>
    </recommendedName>
</protein>
<dbReference type="Proteomes" id="UP001500736">
    <property type="component" value="Unassembled WGS sequence"/>
</dbReference>
<gene>
    <name evidence="2" type="ORF">GCM10009431_02970</name>
</gene>
<name>A0ABP3UNK5_9FLAO</name>
<accession>A0ABP3UNK5</accession>
<keyword evidence="1" id="KW-0812">Transmembrane</keyword>
<evidence type="ECO:0000313" key="3">
    <source>
        <dbReference type="Proteomes" id="UP001500736"/>
    </source>
</evidence>
<feature type="transmembrane region" description="Helical" evidence="1">
    <location>
        <begin position="133"/>
        <end position="155"/>
    </location>
</feature>
<feature type="transmembrane region" description="Helical" evidence="1">
    <location>
        <begin position="86"/>
        <end position="103"/>
    </location>
</feature>
<feature type="transmembrane region" description="Helical" evidence="1">
    <location>
        <begin position="108"/>
        <end position="127"/>
    </location>
</feature>
<proteinExistence type="predicted"/>
<evidence type="ECO:0008006" key="4">
    <source>
        <dbReference type="Google" id="ProtNLM"/>
    </source>
</evidence>